<protein>
    <submittedName>
        <fullName evidence="1">Protein yippee-like 3 isoform X2</fullName>
    </submittedName>
</protein>
<dbReference type="EMBL" id="DQIR01069601">
    <property type="protein sequence ID" value="HDA25077.1"/>
    <property type="molecule type" value="Transcribed_RNA"/>
</dbReference>
<proteinExistence type="predicted"/>
<evidence type="ECO:0000313" key="1">
    <source>
        <dbReference type="EMBL" id="HDA25077.1"/>
    </source>
</evidence>
<dbReference type="EMBL" id="DQIR01069613">
    <property type="protein sequence ID" value="HDA25089.1"/>
    <property type="molecule type" value="Transcribed_RNA"/>
</dbReference>
<sequence>MPSSQGFVHCFIMYKRYRTRGADTRGVRGARWEEKFTGQMAHWGQESSTQAMSIGQAGQEGVKNEIQASQIAGRCGGVVHLVHLLNSHQGHSACNKIYVQDPSSAGALRSRAPFGWRQARGAPWRPGRAGATGVRSQGQSQPLSLIMWLSSMMYFPSLYFWLLSKACSYFQPKVVLQFSQWMSATAWRPVSSTRSSAGPQPTFTTELKR</sequence>
<dbReference type="AlphaFoldDB" id="A0A480HLK6"/>
<organism evidence="1">
    <name type="scientific">Sus scrofa</name>
    <name type="common">Pig</name>
    <dbReference type="NCBI Taxonomy" id="9823"/>
    <lineage>
        <taxon>Eukaryota</taxon>
        <taxon>Metazoa</taxon>
        <taxon>Chordata</taxon>
        <taxon>Craniata</taxon>
        <taxon>Vertebrata</taxon>
        <taxon>Euteleostomi</taxon>
        <taxon>Mammalia</taxon>
        <taxon>Eutheria</taxon>
        <taxon>Laurasiatheria</taxon>
        <taxon>Artiodactyla</taxon>
        <taxon>Suina</taxon>
        <taxon>Suidae</taxon>
        <taxon>Sus</taxon>
    </lineage>
</organism>
<accession>A0A480HLK6</accession>
<reference evidence="1" key="1">
    <citation type="journal article" date="2019" name="PeerJ">
        <title>Genes of the pig, Sus scrofa, reconstructed with EvidentialGene.</title>
        <authorList>
            <person name="Gilbert D.G."/>
        </authorList>
    </citation>
    <scope>NUCLEOTIDE SEQUENCE</scope>
</reference>
<name>A0A480HLK6_PIG</name>